<dbReference type="PANTHER" id="PTHR32166:SF74">
    <property type="entry name" value="OS05G0256350 PROTEIN"/>
    <property type="match status" value="1"/>
</dbReference>
<dbReference type="OrthoDB" id="2442898at2759"/>
<keyword evidence="2" id="KW-1185">Reference proteome</keyword>
<feature type="non-terminal residue" evidence="1">
    <location>
        <position position="1"/>
    </location>
</feature>
<accession>A0A371I5W2</accession>
<evidence type="ECO:0008006" key="3">
    <source>
        <dbReference type="Google" id="ProtNLM"/>
    </source>
</evidence>
<dbReference type="AlphaFoldDB" id="A0A371I5W2"/>
<dbReference type="Proteomes" id="UP000257109">
    <property type="component" value="Unassembled WGS sequence"/>
</dbReference>
<dbReference type="STRING" id="157652.A0A371I5W2"/>
<proteinExistence type="predicted"/>
<sequence>MSCVIHCLDLMLKDIGKIVKVKNVIQRGIKLVGYIYNHSLTLNTMRKFTNKSELVSHGVTRFATTFLVLQRLHKQKSKATKDVKGKKATNINDVVYPLKVMGPIVCVLRLMDNEERPAIGYVFKNWIISKRRFKNLLMTIKININIALQSLIEDGNANFTTLCMQLVVF</sequence>
<dbReference type="InterPro" id="IPR012337">
    <property type="entry name" value="RNaseH-like_sf"/>
</dbReference>
<gene>
    <name evidence="1" type="ORF">CR513_05042</name>
</gene>
<evidence type="ECO:0000313" key="2">
    <source>
        <dbReference type="Proteomes" id="UP000257109"/>
    </source>
</evidence>
<name>A0A371I5W2_MUCPR</name>
<reference evidence="1" key="1">
    <citation type="submission" date="2018-05" db="EMBL/GenBank/DDBJ databases">
        <title>Draft genome of Mucuna pruriens seed.</title>
        <authorList>
            <person name="Nnadi N.E."/>
            <person name="Vos R."/>
            <person name="Hasami M.H."/>
            <person name="Devisetty U.K."/>
            <person name="Aguiy J.C."/>
        </authorList>
    </citation>
    <scope>NUCLEOTIDE SEQUENCE [LARGE SCALE GENOMIC DNA]</scope>
    <source>
        <strain evidence="1">JCA_2017</strain>
    </source>
</reference>
<dbReference type="PANTHER" id="PTHR32166">
    <property type="entry name" value="OSJNBA0013A04.12 PROTEIN"/>
    <property type="match status" value="1"/>
</dbReference>
<dbReference type="EMBL" id="QJKJ01000845">
    <property type="protein sequence ID" value="RDY10430.1"/>
    <property type="molecule type" value="Genomic_DNA"/>
</dbReference>
<dbReference type="SUPFAM" id="SSF53098">
    <property type="entry name" value="Ribonuclease H-like"/>
    <property type="match status" value="1"/>
</dbReference>
<evidence type="ECO:0000313" key="1">
    <source>
        <dbReference type="EMBL" id="RDY10430.1"/>
    </source>
</evidence>
<protein>
    <recommendedName>
        <fullName evidence="3">DUF659 domain-containing protein</fullName>
    </recommendedName>
</protein>
<organism evidence="1 2">
    <name type="scientific">Mucuna pruriens</name>
    <name type="common">Velvet bean</name>
    <name type="synonym">Dolichos pruriens</name>
    <dbReference type="NCBI Taxonomy" id="157652"/>
    <lineage>
        <taxon>Eukaryota</taxon>
        <taxon>Viridiplantae</taxon>
        <taxon>Streptophyta</taxon>
        <taxon>Embryophyta</taxon>
        <taxon>Tracheophyta</taxon>
        <taxon>Spermatophyta</taxon>
        <taxon>Magnoliopsida</taxon>
        <taxon>eudicotyledons</taxon>
        <taxon>Gunneridae</taxon>
        <taxon>Pentapetalae</taxon>
        <taxon>rosids</taxon>
        <taxon>fabids</taxon>
        <taxon>Fabales</taxon>
        <taxon>Fabaceae</taxon>
        <taxon>Papilionoideae</taxon>
        <taxon>50 kb inversion clade</taxon>
        <taxon>NPAAA clade</taxon>
        <taxon>indigoferoid/millettioid clade</taxon>
        <taxon>Phaseoleae</taxon>
        <taxon>Mucuna</taxon>
    </lineage>
</organism>
<comment type="caution">
    <text evidence="1">The sequence shown here is derived from an EMBL/GenBank/DDBJ whole genome shotgun (WGS) entry which is preliminary data.</text>
</comment>